<dbReference type="Pfam" id="PF00892">
    <property type="entry name" value="EamA"/>
    <property type="match status" value="1"/>
</dbReference>
<accession>U3CCS3</accession>
<dbReference type="GO" id="GO:0016020">
    <property type="term" value="C:membrane"/>
    <property type="evidence" value="ECO:0007669"/>
    <property type="project" value="UniProtKB-SubCell"/>
</dbReference>
<dbReference type="RefSeq" id="WP_021712810.1">
    <property type="nucleotide sequence ID" value="NZ_BATM01000008.1"/>
</dbReference>
<dbReference type="EMBL" id="BATM01000008">
    <property type="protein sequence ID" value="GAD79099.1"/>
    <property type="molecule type" value="Genomic_DNA"/>
</dbReference>
<comment type="subcellular location">
    <subcellularLocation>
        <location evidence="1">Membrane</location>
        <topology evidence="1">Multi-pass membrane protein</topology>
    </subcellularLocation>
</comment>
<keyword evidence="8" id="KW-1185">Reference proteome</keyword>
<keyword evidence="3 5" id="KW-1133">Transmembrane helix</keyword>
<organism evidence="7 8">
    <name type="scientific">Vibrio ezurae NBRC 102218</name>
    <dbReference type="NCBI Taxonomy" id="1219080"/>
    <lineage>
        <taxon>Bacteria</taxon>
        <taxon>Pseudomonadati</taxon>
        <taxon>Pseudomonadota</taxon>
        <taxon>Gammaproteobacteria</taxon>
        <taxon>Vibrionales</taxon>
        <taxon>Vibrionaceae</taxon>
        <taxon>Vibrio</taxon>
    </lineage>
</organism>
<dbReference type="eggNOG" id="COG0697">
    <property type="taxonomic scope" value="Bacteria"/>
</dbReference>
<dbReference type="PANTHER" id="PTHR32322:SF9">
    <property type="entry name" value="AMINO-ACID METABOLITE EFFLUX PUMP-RELATED"/>
    <property type="match status" value="1"/>
</dbReference>
<sequence>MRILLLTGLAMIAFAANSLLSRLALIDGAASAQVFTLVRIMSGAVTLSVILLCTQGVKGFYQQWSLGIWSGVCLFLYALLFSVAYTSLTTGTGALILFGAVQFSLLGAHLFRGHRFSSIEWLGILLSFSGFVWLVNPSAVGFSFWPVLSMLLSGISWAGFTLLGQRANAALPATTKGFIIASIISLSLIPWLLSPDNLIPQGLLYGVISGALTSGVGYVLWYAVVPKMSLLNASLSQLTVPAIALLMGVVFLNETLTLSGLMSMMLILGGIALTLYKKSAKTNNASS</sequence>
<evidence type="ECO:0000313" key="7">
    <source>
        <dbReference type="EMBL" id="GAD79099.1"/>
    </source>
</evidence>
<evidence type="ECO:0000256" key="3">
    <source>
        <dbReference type="ARBA" id="ARBA00022989"/>
    </source>
</evidence>
<dbReference type="AlphaFoldDB" id="U3CCS3"/>
<keyword evidence="4 5" id="KW-0472">Membrane</keyword>
<feature type="transmembrane region" description="Helical" evidence="5">
    <location>
        <begin position="230"/>
        <end position="252"/>
    </location>
</feature>
<feature type="transmembrane region" description="Helical" evidence="5">
    <location>
        <begin position="32"/>
        <end position="54"/>
    </location>
</feature>
<feature type="transmembrane region" description="Helical" evidence="5">
    <location>
        <begin position="118"/>
        <end position="136"/>
    </location>
</feature>
<dbReference type="InterPro" id="IPR050638">
    <property type="entry name" value="AA-Vitamin_Transporters"/>
</dbReference>
<evidence type="ECO:0000256" key="5">
    <source>
        <dbReference type="SAM" id="Phobius"/>
    </source>
</evidence>
<evidence type="ECO:0000256" key="2">
    <source>
        <dbReference type="ARBA" id="ARBA00022692"/>
    </source>
</evidence>
<dbReference type="Proteomes" id="UP000016562">
    <property type="component" value="Unassembled WGS sequence"/>
</dbReference>
<feature type="transmembrane region" description="Helical" evidence="5">
    <location>
        <begin position="258"/>
        <end position="276"/>
    </location>
</feature>
<dbReference type="PANTHER" id="PTHR32322">
    <property type="entry name" value="INNER MEMBRANE TRANSPORTER"/>
    <property type="match status" value="1"/>
</dbReference>
<evidence type="ECO:0000313" key="8">
    <source>
        <dbReference type="Proteomes" id="UP000016562"/>
    </source>
</evidence>
<feature type="domain" description="EamA" evidence="6">
    <location>
        <begin position="145"/>
        <end position="275"/>
    </location>
</feature>
<proteinExistence type="predicted"/>
<name>U3CCS3_9VIBR</name>
<dbReference type="SUPFAM" id="SSF103481">
    <property type="entry name" value="Multidrug resistance efflux transporter EmrE"/>
    <property type="match status" value="2"/>
</dbReference>
<dbReference type="InterPro" id="IPR000620">
    <property type="entry name" value="EamA_dom"/>
</dbReference>
<feature type="transmembrane region" description="Helical" evidence="5">
    <location>
        <begin position="66"/>
        <end position="85"/>
    </location>
</feature>
<dbReference type="OrthoDB" id="321830at2"/>
<comment type="caution">
    <text evidence="7">The sequence shown here is derived from an EMBL/GenBank/DDBJ whole genome shotgun (WGS) entry which is preliminary data.</text>
</comment>
<feature type="transmembrane region" description="Helical" evidence="5">
    <location>
        <begin position="142"/>
        <end position="163"/>
    </location>
</feature>
<keyword evidence="2 5" id="KW-0812">Transmembrane</keyword>
<feature type="transmembrane region" description="Helical" evidence="5">
    <location>
        <begin position="205"/>
        <end position="223"/>
    </location>
</feature>
<gene>
    <name evidence="7" type="ORF">VEZ01S_08_01350</name>
</gene>
<feature type="transmembrane region" description="Helical" evidence="5">
    <location>
        <begin position="175"/>
        <end position="193"/>
    </location>
</feature>
<protein>
    <recommendedName>
        <fullName evidence="6">EamA domain-containing protein</fullName>
    </recommendedName>
</protein>
<evidence type="ECO:0000256" key="4">
    <source>
        <dbReference type="ARBA" id="ARBA00023136"/>
    </source>
</evidence>
<feature type="transmembrane region" description="Helical" evidence="5">
    <location>
        <begin position="91"/>
        <end position="111"/>
    </location>
</feature>
<dbReference type="InterPro" id="IPR037185">
    <property type="entry name" value="EmrE-like"/>
</dbReference>
<evidence type="ECO:0000259" key="6">
    <source>
        <dbReference type="Pfam" id="PF00892"/>
    </source>
</evidence>
<reference evidence="7 8" key="1">
    <citation type="submission" date="2013-09" db="EMBL/GenBank/DDBJ databases">
        <title>Whole genome shotgun sequence of Vibrio ezurae NBRC 102218.</title>
        <authorList>
            <person name="Yoshida I."/>
            <person name="Hosoyama A."/>
            <person name="Numata M."/>
            <person name="Hashimoto M."/>
            <person name="Hosoyama Y."/>
            <person name="Tsuchikane K."/>
            <person name="Noguchi M."/>
            <person name="Hirakata S."/>
            <person name="Ichikawa N."/>
            <person name="Ohji S."/>
            <person name="Yamazoe A."/>
            <person name="Fujita N."/>
        </authorList>
    </citation>
    <scope>NUCLEOTIDE SEQUENCE [LARGE SCALE GENOMIC DNA]</scope>
    <source>
        <strain evidence="7 8">NBRC 102218</strain>
    </source>
</reference>
<evidence type="ECO:0000256" key="1">
    <source>
        <dbReference type="ARBA" id="ARBA00004141"/>
    </source>
</evidence>